<accession>A0A368FFH5</accession>
<dbReference type="PANTHER" id="PTHR23404">
    <property type="entry name" value="MOLYBDOPTERIN SYNTHASE RELATED"/>
    <property type="match status" value="1"/>
</dbReference>
<dbReference type="AlphaFoldDB" id="A0A368FFH5"/>
<dbReference type="GO" id="GO:0030366">
    <property type="term" value="F:molybdopterin synthase activity"/>
    <property type="evidence" value="ECO:0007669"/>
    <property type="project" value="UniProtKB-UniRule"/>
</dbReference>
<dbReference type="SUPFAM" id="SSF52540">
    <property type="entry name" value="P-loop containing nucleoside triphosphate hydrolases"/>
    <property type="match status" value="1"/>
</dbReference>
<reference evidence="5 6" key="1">
    <citation type="submission" date="2014-10" db="EMBL/GenBank/DDBJ databases">
        <title>Draft genome of the hookworm Ancylostoma caninum.</title>
        <authorList>
            <person name="Mitreva M."/>
        </authorList>
    </citation>
    <scope>NUCLEOTIDE SEQUENCE [LARGE SCALE GENOMIC DNA]</scope>
    <source>
        <strain evidence="5 6">Baltimore</strain>
    </source>
</reference>
<keyword evidence="1 4" id="KW-0963">Cytoplasm</keyword>
<dbReference type="Pfam" id="PF13238">
    <property type="entry name" value="AAA_18"/>
    <property type="match status" value="1"/>
</dbReference>
<organism evidence="5 6">
    <name type="scientific">Ancylostoma caninum</name>
    <name type="common">Dog hookworm</name>
    <dbReference type="NCBI Taxonomy" id="29170"/>
    <lineage>
        <taxon>Eukaryota</taxon>
        <taxon>Metazoa</taxon>
        <taxon>Ecdysozoa</taxon>
        <taxon>Nematoda</taxon>
        <taxon>Chromadorea</taxon>
        <taxon>Rhabditida</taxon>
        <taxon>Rhabditina</taxon>
        <taxon>Rhabditomorpha</taxon>
        <taxon>Strongyloidea</taxon>
        <taxon>Ancylostomatidae</taxon>
        <taxon>Ancylostomatinae</taxon>
        <taxon>Ancylostoma</taxon>
    </lineage>
</organism>
<dbReference type="InterPro" id="IPR003448">
    <property type="entry name" value="Mopterin_biosynth_MoaE"/>
</dbReference>
<evidence type="ECO:0000256" key="4">
    <source>
        <dbReference type="HAMAP-Rule" id="MF_03052"/>
    </source>
</evidence>
<dbReference type="GO" id="GO:1990140">
    <property type="term" value="C:molybdopterin synthase complex"/>
    <property type="evidence" value="ECO:0007669"/>
    <property type="project" value="UniProtKB-UniRule"/>
</dbReference>
<comment type="function">
    <text evidence="4">Catalytic subunit of the molybdopterin synthase complex, a complex that catalyzes the conversion of precursor Z into molybdopterin. Acts by mediating the incorporation of 2 sulfur atoms from thiocarboxylated MOCS2A into precursor Z to generate a dithiolene group.</text>
</comment>
<dbReference type="SUPFAM" id="SSF54690">
    <property type="entry name" value="Molybdopterin synthase subunit MoaE"/>
    <property type="match status" value="1"/>
</dbReference>
<evidence type="ECO:0000313" key="5">
    <source>
        <dbReference type="EMBL" id="RCN29769.1"/>
    </source>
</evidence>
<sequence length="421" mass="47666">MSFANGAVHGAEDSYVPTEQPSSGRVLAIAGCTNSGKTTIAKILTKMFEEEGATVTIIHQDEFYYTKEKVEKSYRKGGSNPGFFYNYDTRSAVDHEKMISAITAASFSNDYVVVEGNMLTERPDVIELCDRASFSNDYVVVEGNMLTEWPDVIELCDRVIFLTLDQDTCRRRRAKRSYDPPDVPGYFEEVLWPAYQQHLQKALAIAREDRRISFLDVASDSDHPDTEYMMSLIQSFSDDVIRICYEPLDVDEALRLINSPSCGATSVFVGTTRDTFAGRKVTRLDYESYDEMAYKELRRLCSTIRDKFPSVERVVILHRIGEVAVGETSVVIATASPHRKDAIHATEMAIDELKRAVPIWKKEVYEDGGCSWKENGEWCAGDRSGGSTEEKSFAQASRTRDANRKVFWLRQMVKQMNTRPL</sequence>
<dbReference type="InterPro" id="IPR028888">
    <property type="entry name" value="MOCS2B_euk"/>
</dbReference>
<dbReference type="OrthoDB" id="5531344at2759"/>
<keyword evidence="2 4" id="KW-0808">Transferase</keyword>
<keyword evidence="3 4" id="KW-0501">Molybdenum cofactor biosynthesis</keyword>
<dbReference type="Gene3D" id="3.90.1170.40">
    <property type="entry name" value="Molybdopterin biosynthesis MoaE subunit"/>
    <property type="match status" value="1"/>
</dbReference>
<dbReference type="Gene3D" id="3.40.50.300">
    <property type="entry name" value="P-loop containing nucleotide triphosphate hydrolases"/>
    <property type="match status" value="1"/>
</dbReference>
<protein>
    <recommendedName>
        <fullName evidence="4">Molybdopterin synthase catalytic subunit</fullName>
        <ecNumber evidence="4">2.8.1.12</ecNumber>
    </recommendedName>
    <alternativeName>
        <fullName evidence="4">Molybdenum cofactor synthesis protein 2 large subunit</fullName>
    </alternativeName>
    <alternativeName>
        <fullName evidence="4">Molybdenum cofactor synthesis protein 2B</fullName>
        <shortName evidence="4">MOCS2B</shortName>
    </alternativeName>
</protein>
<dbReference type="Pfam" id="PF02391">
    <property type="entry name" value="MoaE"/>
    <property type="match status" value="1"/>
</dbReference>
<comment type="pathway">
    <text evidence="4">Cofactor biosynthesis; molybdopterin biosynthesis.</text>
</comment>
<comment type="caution">
    <text evidence="5">The sequence shown here is derived from an EMBL/GenBank/DDBJ whole genome shotgun (WGS) entry which is preliminary data.</text>
</comment>
<dbReference type="EMBL" id="JOJR01001788">
    <property type="protein sequence ID" value="RCN29769.1"/>
    <property type="molecule type" value="Genomic_DNA"/>
</dbReference>
<comment type="subcellular location">
    <subcellularLocation>
        <location evidence="4">Cytoplasm</location>
    </subcellularLocation>
</comment>
<feature type="binding site" evidence="4">
    <location>
        <position position="354"/>
    </location>
    <ligand>
        <name>substrate</name>
    </ligand>
</feature>
<dbReference type="CDD" id="cd00756">
    <property type="entry name" value="MoaE"/>
    <property type="match status" value="1"/>
</dbReference>
<dbReference type="FunFam" id="3.90.1170.40:FF:000002">
    <property type="entry name" value="Molybdopterin synthase catalytic subunit"/>
    <property type="match status" value="1"/>
</dbReference>
<comment type="subunit">
    <text evidence="4">Heterotetramer; composed of 2 small (MOCS2A) and 2 large (MOCS2B) subunits.</text>
</comment>
<dbReference type="EC" id="2.8.1.12" evidence="4"/>
<gene>
    <name evidence="5" type="ORF">ANCCAN_24464</name>
</gene>
<dbReference type="STRING" id="29170.A0A368FFH5"/>
<name>A0A368FFH5_ANCCA</name>
<dbReference type="HAMAP" id="MF_03052">
    <property type="entry name" value="MOC2B"/>
    <property type="match status" value="1"/>
</dbReference>
<dbReference type="InterPro" id="IPR036563">
    <property type="entry name" value="MoaE_sf"/>
</dbReference>
<comment type="catalytic activity">
    <reaction evidence="4">
        <text>2 [molybdopterin-synthase sulfur-carrier protein]-C-terminal-Gly-aminoethanethioate + cyclic pyranopterin phosphate + H2O = molybdopterin + 2 [molybdopterin-synthase sulfur-carrier protein]-C-terminal Gly-Gly + 2 H(+)</text>
        <dbReference type="Rhea" id="RHEA:26333"/>
        <dbReference type="Rhea" id="RHEA-COMP:12202"/>
        <dbReference type="Rhea" id="RHEA-COMP:19907"/>
        <dbReference type="ChEBI" id="CHEBI:15377"/>
        <dbReference type="ChEBI" id="CHEBI:15378"/>
        <dbReference type="ChEBI" id="CHEBI:58698"/>
        <dbReference type="ChEBI" id="CHEBI:59648"/>
        <dbReference type="ChEBI" id="CHEBI:90778"/>
        <dbReference type="ChEBI" id="CHEBI:232372"/>
        <dbReference type="EC" id="2.8.1.12"/>
    </reaction>
</comment>
<evidence type="ECO:0000256" key="1">
    <source>
        <dbReference type="ARBA" id="ARBA00022490"/>
    </source>
</evidence>
<dbReference type="GO" id="GO:0006777">
    <property type="term" value="P:Mo-molybdopterin cofactor biosynthetic process"/>
    <property type="evidence" value="ECO:0007669"/>
    <property type="project" value="UniProtKB-UniRule"/>
</dbReference>
<dbReference type="InterPro" id="IPR027417">
    <property type="entry name" value="P-loop_NTPase"/>
</dbReference>
<keyword evidence="6" id="KW-1185">Reference proteome</keyword>
<evidence type="ECO:0000313" key="6">
    <source>
        <dbReference type="Proteomes" id="UP000252519"/>
    </source>
</evidence>
<dbReference type="Proteomes" id="UP000252519">
    <property type="component" value="Unassembled WGS sequence"/>
</dbReference>
<dbReference type="UniPathway" id="UPA00344"/>
<evidence type="ECO:0000256" key="3">
    <source>
        <dbReference type="ARBA" id="ARBA00023150"/>
    </source>
</evidence>
<proteinExistence type="inferred from homology"/>
<feature type="binding site" evidence="4">
    <location>
        <begin position="338"/>
        <end position="339"/>
    </location>
    <ligand>
        <name>substrate</name>
    </ligand>
</feature>
<feature type="binding site" evidence="4">
    <location>
        <begin position="361"/>
        <end position="363"/>
    </location>
    <ligand>
        <name>substrate</name>
    </ligand>
</feature>
<evidence type="ECO:0000256" key="2">
    <source>
        <dbReference type="ARBA" id="ARBA00022679"/>
    </source>
</evidence>
<comment type="similarity">
    <text evidence="4">Belongs to the MoaE family. MOCS2B subfamily.</text>
</comment>